<evidence type="ECO:0000259" key="2">
    <source>
        <dbReference type="SMART" id="SM01111"/>
    </source>
</evidence>
<name>A0A5N6U588_ASPAV</name>
<dbReference type="OrthoDB" id="2947935at2759"/>
<dbReference type="SMART" id="SM01111">
    <property type="entry name" value="CVNH"/>
    <property type="match status" value="1"/>
</dbReference>
<evidence type="ECO:0000313" key="3">
    <source>
        <dbReference type="EMBL" id="KAE8153803.1"/>
    </source>
</evidence>
<gene>
    <name evidence="3" type="ORF">BDV25DRAFT_136553</name>
</gene>
<organism evidence="3 4">
    <name type="scientific">Aspergillus avenaceus</name>
    <dbReference type="NCBI Taxonomy" id="36643"/>
    <lineage>
        <taxon>Eukaryota</taxon>
        <taxon>Fungi</taxon>
        <taxon>Dikarya</taxon>
        <taxon>Ascomycota</taxon>
        <taxon>Pezizomycotina</taxon>
        <taxon>Eurotiomycetes</taxon>
        <taxon>Eurotiomycetidae</taxon>
        <taxon>Eurotiales</taxon>
        <taxon>Aspergillaceae</taxon>
        <taxon>Aspergillus</taxon>
        <taxon>Aspergillus subgen. Circumdati</taxon>
    </lineage>
</organism>
<evidence type="ECO:0000313" key="4">
    <source>
        <dbReference type="Proteomes" id="UP000325780"/>
    </source>
</evidence>
<dbReference type="Gene3D" id="2.30.60.10">
    <property type="entry name" value="Cyanovirin-N"/>
    <property type="match status" value="1"/>
</dbReference>
<protein>
    <recommendedName>
        <fullName evidence="2">Cyanovirin-N domain-containing protein</fullName>
    </recommendedName>
</protein>
<dbReference type="EMBL" id="ML742035">
    <property type="protein sequence ID" value="KAE8153803.1"/>
    <property type="molecule type" value="Genomic_DNA"/>
</dbReference>
<keyword evidence="1" id="KW-0812">Transmembrane</keyword>
<keyword evidence="1" id="KW-1133">Transmembrane helix</keyword>
<keyword evidence="1" id="KW-0472">Membrane</keyword>
<reference evidence="3 4" key="1">
    <citation type="submission" date="2019-04" db="EMBL/GenBank/DDBJ databases">
        <title>Friends and foes A comparative genomics study of 23 Aspergillus species from section Flavi.</title>
        <authorList>
            <consortium name="DOE Joint Genome Institute"/>
            <person name="Kjaerbolling I."/>
            <person name="Vesth T."/>
            <person name="Frisvad J.C."/>
            <person name="Nybo J.L."/>
            <person name="Theobald S."/>
            <person name="Kildgaard S."/>
            <person name="Isbrandt T."/>
            <person name="Kuo A."/>
            <person name="Sato A."/>
            <person name="Lyhne E.K."/>
            <person name="Kogle M.E."/>
            <person name="Wiebenga A."/>
            <person name="Kun R.S."/>
            <person name="Lubbers R.J."/>
            <person name="Makela M.R."/>
            <person name="Barry K."/>
            <person name="Chovatia M."/>
            <person name="Clum A."/>
            <person name="Daum C."/>
            <person name="Haridas S."/>
            <person name="He G."/>
            <person name="LaButti K."/>
            <person name="Lipzen A."/>
            <person name="Mondo S."/>
            <person name="Riley R."/>
            <person name="Salamov A."/>
            <person name="Simmons B.A."/>
            <person name="Magnuson J.K."/>
            <person name="Henrissat B."/>
            <person name="Mortensen U.H."/>
            <person name="Larsen T.O."/>
            <person name="Devries R.P."/>
            <person name="Grigoriev I.V."/>
            <person name="Machida M."/>
            <person name="Baker S.E."/>
            <person name="Andersen M.R."/>
        </authorList>
    </citation>
    <scope>NUCLEOTIDE SEQUENCE [LARGE SCALE GENOMIC DNA]</scope>
    <source>
        <strain evidence="3 4">IBT 18842</strain>
    </source>
</reference>
<dbReference type="AlphaFoldDB" id="A0A5N6U588"/>
<proteinExistence type="predicted"/>
<dbReference type="InterPro" id="IPR036673">
    <property type="entry name" value="Cyanovirin-N_sf"/>
</dbReference>
<dbReference type="SUPFAM" id="SSF51322">
    <property type="entry name" value="Cyanovirin-N"/>
    <property type="match status" value="1"/>
</dbReference>
<sequence>MGMGALFEYTLCNLGAYLSNITMLVPFSAILLSMSGLAAAGHFSKTCTDIKWDYKKHTLLAKCDGKGASLDLNKCFKAYPDAVKFEKDGNAFSRWGCHVCLLYEGHTLTCICGKESKNAKLTTIELDDYITNRKGKLECSDKET</sequence>
<accession>A0A5N6U588</accession>
<dbReference type="InterPro" id="IPR011058">
    <property type="entry name" value="Cyanovirin-N"/>
</dbReference>
<keyword evidence="4" id="KW-1185">Reference proteome</keyword>
<feature type="transmembrane region" description="Helical" evidence="1">
    <location>
        <begin position="20"/>
        <end position="41"/>
    </location>
</feature>
<evidence type="ECO:0000256" key="1">
    <source>
        <dbReference type="SAM" id="Phobius"/>
    </source>
</evidence>
<dbReference type="Pfam" id="PF08881">
    <property type="entry name" value="CVNH"/>
    <property type="match status" value="1"/>
</dbReference>
<dbReference type="Proteomes" id="UP000325780">
    <property type="component" value="Unassembled WGS sequence"/>
</dbReference>
<feature type="domain" description="Cyanovirin-N" evidence="2">
    <location>
        <begin position="42"/>
        <end position="139"/>
    </location>
</feature>